<evidence type="ECO:0000256" key="2">
    <source>
        <dbReference type="ARBA" id="ARBA00022448"/>
    </source>
</evidence>
<feature type="transmembrane region" description="Helical" evidence="7">
    <location>
        <begin position="391"/>
        <end position="413"/>
    </location>
</feature>
<keyword evidence="5 7" id="KW-1133">Transmembrane helix</keyword>
<organism evidence="9 10">
    <name type="scientific">Rossellomorea pakistanensis</name>
    <dbReference type="NCBI Taxonomy" id="992288"/>
    <lineage>
        <taxon>Bacteria</taxon>
        <taxon>Bacillati</taxon>
        <taxon>Bacillota</taxon>
        <taxon>Bacilli</taxon>
        <taxon>Bacillales</taxon>
        <taxon>Bacillaceae</taxon>
        <taxon>Rossellomorea</taxon>
    </lineage>
</organism>
<dbReference type="EMBL" id="JAFBDZ010000002">
    <property type="protein sequence ID" value="MBM7586065.1"/>
    <property type="molecule type" value="Genomic_DNA"/>
</dbReference>
<dbReference type="InterPro" id="IPR011701">
    <property type="entry name" value="MFS"/>
</dbReference>
<evidence type="ECO:0000313" key="9">
    <source>
        <dbReference type="EMBL" id="MBM7586065.1"/>
    </source>
</evidence>
<dbReference type="InterPro" id="IPR036259">
    <property type="entry name" value="MFS_trans_sf"/>
</dbReference>
<dbReference type="CDD" id="cd06173">
    <property type="entry name" value="MFS_MefA_like"/>
    <property type="match status" value="1"/>
</dbReference>
<keyword evidence="6 7" id="KW-0472">Membrane</keyword>
<dbReference type="Proteomes" id="UP001646157">
    <property type="component" value="Unassembled WGS sequence"/>
</dbReference>
<dbReference type="Gene3D" id="1.20.1250.20">
    <property type="entry name" value="MFS general substrate transporter like domains"/>
    <property type="match status" value="1"/>
</dbReference>
<evidence type="ECO:0000259" key="8">
    <source>
        <dbReference type="PROSITE" id="PS50850"/>
    </source>
</evidence>
<keyword evidence="2" id="KW-0813">Transport</keyword>
<evidence type="ECO:0000256" key="6">
    <source>
        <dbReference type="ARBA" id="ARBA00023136"/>
    </source>
</evidence>
<name>A0ABS2NDY4_9BACI</name>
<gene>
    <name evidence="9" type="ORF">JOC86_002607</name>
</gene>
<evidence type="ECO:0000313" key="10">
    <source>
        <dbReference type="Proteomes" id="UP001646157"/>
    </source>
</evidence>
<keyword evidence="3" id="KW-1003">Cell membrane</keyword>
<reference evidence="9 10" key="1">
    <citation type="submission" date="2021-01" db="EMBL/GenBank/DDBJ databases">
        <title>Genomic Encyclopedia of Type Strains, Phase IV (KMG-IV): sequencing the most valuable type-strain genomes for metagenomic binning, comparative biology and taxonomic classification.</title>
        <authorList>
            <person name="Goeker M."/>
        </authorList>
    </citation>
    <scope>NUCLEOTIDE SEQUENCE [LARGE SCALE GENOMIC DNA]</scope>
    <source>
        <strain evidence="9 10">DSM 24834</strain>
    </source>
</reference>
<feature type="domain" description="Major facilitator superfamily (MFS) profile" evidence="8">
    <location>
        <begin position="22"/>
        <end position="414"/>
    </location>
</feature>
<dbReference type="PANTHER" id="PTHR23513:SF6">
    <property type="entry name" value="MAJOR FACILITATOR SUPERFAMILY ASSOCIATED DOMAIN-CONTAINING PROTEIN"/>
    <property type="match status" value="1"/>
</dbReference>
<proteinExistence type="predicted"/>
<accession>A0ABS2NDY4</accession>
<evidence type="ECO:0000256" key="5">
    <source>
        <dbReference type="ARBA" id="ARBA00022989"/>
    </source>
</evidence>
<sequence length="417" mass="45611">MQEARAQTSELEKESGLFQERSFVLLWVATIFSSLSMSMFMFVQSWYIVEELGLSAALGIVLISLSIPRIIFMMIGGVLSDIRDQSKMMYFSDISRGILALGMAGLFVFTHPLPIWVLAVNAMLFGILGGLFEPARDSVLPMIVKYEQLTRANSVIQGTIQIALFSGPLLAGIVLSLTGYESLFIIISLLLLTGGFCVRPINVIKPESTNTLSSKGFGPQLKEGFVYIWRSRLLKSLFIIAVVVNFFLTGPMFMGLPIFVESVLQGKASDFSYVQGGLTFGMIAGSIIIGVLNLRRKRGAYALYLMAAQGMVMLAFSQTTTVWMAIAVIIFIGILNPAVNIPLIAMIQEHTDKEKIGRVMGLIRMASLGLMPLSYAATSGVLGLGVSISTIMFWSAFPLIMSVVLLFICFPLLRAVD</sequence>
<dbReference type="InterPro" id="IPR020846">
    <property type="entry name" value="MFS_dom"/>
</dbReference>
<dbReference type="SUPFAM" id="SSF103473">
    <property type="entry name" value="MFS general substrate transporter"/>
    <property type="match status" value="1"/>
</dbReference>
<comment type="caution">
    <text evidence="9">The sequence shown here is derived from an EMBL/GenBank/DDBJ whole genome shotgun (WGS) entry which is preliminary data.</text>
</comment>
<feature type="transmembrane region" description="Helical" evidence="7">
    <location>
        <begin position="54"/>
        <end position="78"/>
    </location>
</feature>
<keyword evidence="4 7" id="KW-0812">Transmembrane</keyword>
<keyword evidence="10" id="KW-1185">Reference proteome</keyword>
<feature type="transmembrane region" description="Helical" evidence="7">
    <location>
        <begin position="272"/>
        <end position="292"/>
    </location>
</feature>
<evidence type="ECO:0000256" key="1">
    <source>
        <dbReference type="ARBA" id="ARBA00004651"/>
    </source>
</evidence>
<feature type="transmembrane region" description="Helical" evidence="7">
    <location>
        <begin position="237"/>
        <end position="260"/>
    </location>
</feature>
<feature type="transmembrane region" description="Helical" evidence="7">
    <location>
        <begin position="23"/>
        <end position="48"/>
    </location>
</feature>
<dbReference type="PANTHER" id="PTHR23513">
    <property type="entry name" value="INTEGRAL MEMBRANE EFFLUX PROTEIN-RELATED"/>
    <property type="match status" value="1"/>
</dbReference>
<evidence type="ECO:0000256" key="3">
    <source>
        <dbReference type="ARBA" id="ARBA00022475"/>
    </source>
</evidence>
<feature type="transmembrane region" description="Helical" evidence="7">
    <location>
        <begin position="366"/>
        <end position="385"/>
    </location>
</feature>
<protein>
    <submittedName>
        <fullName evidence="9">MFS family permease</fullName>
    </submittedName>
</protein>
<feature type="transmembrane region" description="Helical" evidence="7">
    <location>
        <begin position="90"/>
        <end position="109"/>
    </location>
</feature>
<comment type="subcellular location">
    <subcellularLocation>
        <location evidence="1">Cell membrane</location>
        <topology evidence="1">Multi-pass membrane protein</topology>
    </subcellularLocation>
</comment>
<evidence type="ECO:0000256" key="7">
    <source>
        <dbReference type="SAM" id="Phobius"/>
    </source>
</evidence>
<feature type="transmembrane region" description="Helical" evidence="7">
    <location>
        <begin position="322"/>
        <end position="345"/>
    </location>
</feature>
<dbReference type="RefSeq" id="WP_205173108.1">
    <property type="nucleotide sequence ID" value="NZ_JAFBDZ010000002.1"/>
</dbReference>
<dbReference type="Pfam" id="PF07690">
    <property type="entry name" value="MFS_1"/>
    <property type="match status" value="1"/>
</dbReference>
<feature type="transmembrane region" description="Helical" evidence="7">
    <location>
        <begin position="299"/>
        <end position="316"/>
    </location>
</feature>
<evidence type="ECO:0000256" key="4">
    <source>
        <dbReference type="ARBA" id="ARBA00022692"/>
    </source>
</evidence>
<dbReference type="PROSITE" id="PS50850">
    <property type="entry name" value="MFS"/>
    <property type="match status" value="1"/>
</dbReference>